<keyword evidence="6 11" id="KW-0865">Zymogen</keyword>
<evidence type="ECO:0000256" key="5">
    <source>
        <dbReference type="ARBA" id="ARBA00023136"/>
    </source>
</evidence>
<dbReference type="RefSeq" id="WP_132121489.1">
    <property type="nucleotide sequence ID" value="NZ_SMJU01000017.1"/>
</dbReference>
<keyword evidence="10 11" id="KW-0670">Pyruvate</keyword>
<gene>
    <name evidence="11" type="primary">psd</name>
    <name evidence="13" type="ORF">EZE20_21150</name>
</gene>
<comment type="subunit">
    <text evidence="11">Heterodimer of a large membrane-associated beta subunit and a small pyruvoyl-containing alpha subunit.</text>
</comment>
<feature type="active site" description="Schiff-base intermediate with substrate; via pyruvic acid" evidence="11">
    <location>
        <position position="188"/>
    </location>
</feature>
<comment type="function">
    <text evidence="11">Catalyzes the formation of phosphatidylethanolamine (PtdEtn) from phosphatidylserine (PtdSer).</text>
</comment>
<dbReference type="AlphaFoldDB" id="A0A4R4K311"/>
<protein>
    <recommendedName>
        <fullName evidence="11">Phosphatidylserine decarboxylase proenzyme</fullName>
        <ecNumber evidence="11">4.1.1.65</ecNumber>
    </recommendedName>
    <component>
        <recommendedName>
            <fullName evidence="11">Phosphatidylserine decarboxylase alpha chain</fullName>
        </recommendedName>
    </component>
    <component>
        <recommendedName>
            <fullName evidence="11">Phosphatidylserine decarboxylase beta chain</fullName>
        </recommendedName>
    </component>
</protein>
<comment type="similarity">
    <text evidence="11">Belongs to the phosphatidylserine decarboxylase family. PSD-A subfamily.</text>
</comment>
<organism evidence="13 14">
    <name type="scientific">Arundinibacter roseus</name>
    <dbReference type="NCBI Taxonomy" id="2070510"/>
    <lineage>
        <taxon>Bacteria</taxon>
        <taxon>Pseudomonadati</taxon>
        <taxon>Bacteroidota</taxon>
        <taxon>Cytophagia</taxon>
        <taxon>Cytophagales</taxon>
        <taxon>Spirosomataceae</taxon>
        <taxon>Arundinibacter</taxon>
    </lineage>
</organism>
<dbReference type="UniPathway" id="UPA00558">
    <property type="reaction ID" value="UER00616"/>
</dbReference>
<comment type="catalytic activity">
    <reaction evidence="11">
        <text>a 1,2-diacyl-sn-glycero-3-phospho-L-serine + H(+) = a 1,2-diacyl-sn-glycero-3-phosphoethanolamine + CO2</text>
        <dbReference type="Rhea" id="RHEA:20828"/>
        <dbReference type="ChEBI" id="CHEBI:15378"/>
        <dbReference type="ChEBI" id="CHEBI:16526"/>
        <dbReference type="ChEBI" id="CHEBI:57262"/>
        <dbReference type="ChEBI" id="CHEBI:64612"/>
        <dbReference type="EC" id="4.1.1.65"/>
    </reaction>
</comment>
<keyword evidence="7 11" id="KW-0594">Phospholipid biosynthesis</keyword>
<keyword evidence="1 11" id="KW-1003">Cell membrane</keyword>
<keyword evidence="12" id="KW-1133">Transmembrane helix</keyword>
<dbReference type="InterPro" id="IPR003817">
    <property type="entry name" value="PS_Dcarbxylase"/>
</dbReference>
<keyword evidence="2 11" id="KW-0444">Lipid biosynthesis</keyword>
<sequence>MTLHKEGYTIIAGATLLLLILNAAIQHFMPTIEWLHLLFLAISVIFLILIIQFFRVPKRVVTTDETRIVAPCDGKVVVIEEVVESEYFKGPRRQISIFMSPLNVHVNWNPISGIVQYFKYHPGLYLVAWHPKSSTDNERTTTVIRTAQGQEILFRQIAGAVARRIRWYIKEGDAVQQSTQMGFIKFGSRVDIFVPLDAKINVNLNDKTVGSVTVLAELPA</sequence>
<feature type="transmembrane region" description="Helical" evidence="12">
    <location>
        <begin position="7"/>
        <end position="28"/>
    </location>
</feature>
<evidence type="ECO:0000256" key="10">
    <source>
        <dbReference type="ARBA" id="ARBA00023317"/>
    </source>
</evidence>
<dbReference type="GO" id="GO:0005886">
    <property type="term" value="C:plasma membrane"/>
    <property type="evidence" value="ECO:0007669"/>
    <property type="project" value="UniProtKB-SubCell"/>
</dbReference>
<comment type="cofactor">
    <cofactor evidence="11">
        <name>pyruvate</name>
        <dbReference type="ChEBI" id="CHEBI:15361"/>
    </cofactor>
    <text evidence="11">Binds 1 pyruvoyl group covalently per subunit.</text>
</comment>
<dbReference type="GO" id="GO:0006646">
    <property type="term" value="P:phosphatidylethanolamine biosynthetic process"/>
    <property type="evidence" value="ECO:0007669"/>
    <property type="project" value="UniProtKB-UniRule"/>
</dbReference>
<comment type="pathway">
    <text evidence="11">Phospholipid metabolism; phosphatidylethanolamine biosynthesis; phosphatidylethanolamine from CDP-diacylglycerol: step 2/2.</text>
</comment>
<evidence type="ECO:0000256" key="3">
    <source>
        <dbReference type="ARBA" id="ARBA00022793"/>
    </source>
</evidence>
<evidence type="ECO:0000256" key="2">
    <source>
        <dbReference type="ARBA" id="ARBA00022516"/>
    </source>
</evidence>
<feature type="chain" id="PRO_5023345470" description="Phosphatidylserine decarboxylase beta chain" evidence="11">
    <location>
        <begin position="1"/>
        <end position="187"/>
    </location>
</feature>
<keyword evidence="3 11" id="KW-0210">Decarboxylase</keyword>
<dbReference type="NCBIfam" id="NF003678">
    <property type="entry name" value="PRK05305.1-2"/>
    <property type="match status" value="1"/>
</dbReference>
<keyword evidence="5 11" id="KW-0472">Membrane</keyword>
<evidence type="ECO:0000256" key="7">
    <source>
        <dbReference type="ARBA" id="ARBA00023209"/>
    </source>
</evidence>
<feature type="site" description="Cleavage (non-hydrolytic); by autocatalysis" evidence="11">
    <location>
        <begin position="187"/>
        <end position="188"/>
    </location>
</feature>
<dbReference type="EMBL" id="SMJU01000017">
    <property type="protein sequence ID" value="TDB60439.1"/>
    <property type="molecule type" value="Genomic_DNA"/>
</dbReference>
<feature type="transmembrane region" description="Helical" evidence="12">
    <location>
        <begin position="34"/>
        <end position="54"/>
    </location>
</feature>
<dbReference type="Proteomes" id="UP000295706">
    <property type="component" value="Unassembled WGS sequence"/>
</dbReference>
<dbReference type="InterPro" id="IPR033175">
    <property type="entry name" value="PSD-A"/>
</dbReference>
<proteinExistence type="inferred from homology"/>
<dbReference type="OrthoDB" id="9790893at2"/>
<dbReference type="PANTHER" id="PTHR35809:SF1">
    <property type="entry name" value="ARCHAETIDYLSERINE DECARBOXYLASE PROENZYME-RELATED"/>
    <property type="match status" value="1"/>
</dbReference>
<feature type="chain" id="PRO_5023345471" description="Phosphatidylserine decarboxylase alpha chain" evidence="11">
    <location>
        <begin position="188"/>
        <end position="220"/>
    </location>
</feature>
<dbReference type="HAMAP" id="MF_00664">
    <property type="entry name" value="PS_decarb_PSD_A"/>
    <property type="match status" value="1"/>
</dbReference>
<evidence type="ECO:0000256" key="12">
    <source>
        <dbReference type="SAM" id="Phobius"/>
    </source>
</evidence>
<evidence type="ECO:0000256" key="4">
    <source>
        <dbReference type="ARBA" id="ARBA00023098"/>
    </source>
</evidence>
<name>A0A4R4K311_9BACT</name>
<accession>A0A4R4K311</accession>
<evidence type="ECO:0000256" key="11">
    <source>
        <dbReference type="HAMAP-Rule" id="MF_00664"/>
    </source>
</evidence>
<dbReference type="Pfam" id="PF02666">
    <property type="entry name" value="PS_Dcarbxylase"/>
    <property type="match status" value="1"/>
</dbReference>
<dbReference type="EC" id="4.1.1.65" evidence="11"/>
<evidence type="ECO:0000313" key="13">
    <source>
        <dbReference type="EMBL" id="TDB60439.1"/>
    </source>
</evidence>
<keyword evidence="8 11" id="KW-0456">Lyase</keyword>
<evidence type="ECO:0000256" key="1">
    <source>
        <dbReference type="ARBA" id="ARBA00022475"/>
    </source>
</evidence>
<keyword evidence="14" id="KW-1185">Reference proteome</keyword>
<evidence type="ECO:0000256" key="6">
    <source>
        <dbReference type="ARBA" id="ARBA00023145"/>
    </source>
</evidence>
<comment type="subcellular location">
    <subcellularLocation>
        <location evidence="11">Cell membrane</location>
        <topology evidence="11">Peripheral membrane protein</topology>
    </subcellularLocation>
</comment>
<keyword evidence="9 11" id="KW-1208">Phospholipid metabolism</keyword>
<comment type="caution">
    <text evidence="13">The sequence shown here is derived from an EMBL/GenBank/DDBJ whole genome shotgun (WGS) entry which is preliminary data.</text>
</comment>
<comment type="PTM">
    <text evidence="11">Is synthesized initially as an inactive proenzyme. Formation of the active enzyme involves a self-maturation process in which the active site pyruvoyl group is generated from an internal serine residue via an autocatalytic post-translational modification. Two non-identical subunits are generated from the proenzyme in this reaction, and the pyruvate is formed at the N-terminus of the alpha chain, which is derived from the carboxyl end of the proenzyme. The post-translation cleavage follows an unusual pathway, termed non-hydrolytic serinolysis, in which the side chain hydroxyl group of the serine supplies its oxygen atom to form the C-terminus of the beta chain, while the remainder of the serine residue undergoes an oxidative deamination to produce ammonia and the pyruvoyl prosthetic group on the alpha chain.</text>
</comment>
<reference evidence="13 14" key="1">
    <citation type="submission" date="2019-02" db="EMBL/GenBank/DDBJ databases">
        <title>Arundinibacter roseus gen. nov., sp. nov., a new member of the family Cytophagaceae.</title>
        <authorList>
            <person name="Szuroczki S."/>
            <person name="Khayer B."/>
            <person name="Sproer C."/>
            <person name="Toumi M."/>
            <person name="Szabo A."/>
            <person name="Felfoldi T."/>
            <person name="Schumann P."/>
            <person name="Toth E."/>
        </authorList>
    </citation>
    <scope>NUCLEOTIDE SEQUENCE [LARGE SCALE GENOMIC DNA]</scope>
    <source>
        <strain evidence="13 14">DMA-k-7a</strain>
    </source>
</reference>
<keyword evidence="4 11" id="KW-0443">Lipid metabolism</keyword>
<keyword evidence="12" id="KW-0812">Transmembrane</keyword>
<evidence type="ECO:0000313" key="14">
    <source>
        <dbReference type="Proteomes" id="UP000295706"/>
    </source>
</evidence>
<feature type="modified residue" description="Pyruvic acid (Ser); by autocatalysis" evidence="11">
    <location>
        <position position="188"/>
    </location>
</feature>
<evidence type="ECO:0000256" key="9">
    <source>
        <dbReference type="ARBA" id="ARBA00023264"/>
    </source>
</evidence>
<dbReference type="GO" id="GO:0004609">
    <property type="term" value="F:phosphatidylserine decarboxylase activity"/>
    <property type="evidence" value="ECO:0007669"/>
    <property type="project" value="UniProtKB-UniRule"/>
</dbReference>
<evidence type="ECO:0000256" key="8">
    <source>
        <dbReference type="ARBA" id="ARBA00023239"/>
    </source>
</evidence>
<dbReference type="PANTHER" id="PTHR35809">
    <property type="entry name" value="ARCHAETIDYLSERINE DECARBOXYLASE PROENZYME-RELATED"/>
    <property type="match status" value="1"/>
</dbReference>